<accession>W7TMS9</accession>
<dbReference type="EMBL" id="AZIL01001103">
    <property type="protein sequence ID" value="EWM24818.1"/>
    <property type="molecule type" value="Genomic_DNA"/>
</dbReference>
<protein>
    <submittedName>
        <fullName evidence="4">Gag-pol polyprotein</fullName>
    </submittedName>
</protein>
<feature type="compositionally biased region" description="Basic and acidic residues" evidence="1">
    <location>
        <begin position="88"/>
        <end position="108"/>
    </location>
</feature>
<feature type="domain" description="Reverse transcriptase Ty1/copia-type" evidence="2">
    <location>
        <begin position="201"/>
        <end position="313"/>
    </location>
</feature>
<dbReference type="Pfam" id="PF25597">
    <property type="entry name" value="SH3_retrovirus"/>
    <property type="match status" value="1"/>
</dbReference>
<dbReference type="AlphaFoldDB" id="W7TMS9"/>
<name>W7TMS9_9STRA</name>
<dbReference type="Pfam" id="PF07727">
    <property type="entry name" value="RVT_2"/>
    <property type="match status" value="1"/>
</dbReference>
<evidence type="ECO:0000256" key="1">
    <source>
        <dbReference type="SAM" id="MobiDB-lite"/>
    </source>
</evidence>
<evidence type="ECO:0000259" key="2">
    <source>
        <dbReference type="Pfam" id="PF07727"/>
    </source>
</evidence>
<keyword evidence="5" id="KW-1185">Reference proteome</keyword>
<evidence type="ECO:0000313" key="5">
    <source>
        <dbReference type="Proteomes" id="UP000019335"/>
    </source>
</evidence>
<dbReference type="InterPro" id="IPR013103">
    <property type="entry name" value="RVT_2"/>
</dbReference>
<reference evidence="4 5" key="1">
    <citation type="journal article" date="2014" name="Mol. Plant">
        <title>Chromosome Scale Genome Assembly and Transcriptome Profiling of Nannochloropsis gaditana in Nitrogen Depletion.</title>
        <authorList>
            <person name="Corteggiani Carpinelli E."/>
            <person name="Telatin A."/>
            <person name="Vitulo N."/>
            <person name="Forcato C."/>
            <person name="D'Angelo M."/>
            <person name="Schiavon R."/>
            <person name="Vezzi A."/>
            <person name="Giacometti G.M."/>
            <person name="Morosinotto T."/>
            <person name="Valle G."/>
        </authorList>
    </citation>
    <scope>NUCLEOTIDE SEQUENCE [LARGE SCALE GENOMIC DNA]</scope>
    <source>
        <strain evidence="4 5">B-31</strain>
    </source>
</reference>
<comment type="caution">
    <text evidence="4">The sequence shown here is derived from an EMBL/GenBank/DDBJ whole genome shotgun (WGS) entry which is preliminary data.</text>
</comment>
<dbReference type="InterPro" id="IPR057670">
    <property type="entry name" value="SH3_retrovirus"/>
</dbReference>
<dbReference type="OrthoDB" id="413361at2759"/>
<feature type="domain" description="Retroviral polymerase SH3-like" evidence="3">
    <location>
        <begin position="2"/>
        <end position="43"/>
    </location>
</feature>
<gene>
    <name evidence="4" type="ORF">Naga_100294g5</name>
</gene>
<sequence length="330" mass="37460">MIGYDDIGNNPKCYRIYIPSIRKYIKSGHVTFDEATFPAVKQKQPITRVELHDDAEEDGIDSIKTVGAHQEDEGPPIYTSEDDDGIEDDIHQDEIPDDRDVGHVREDPSQVGATGWKDTDDIIRNMNNMGRTRSRTKGREHHRLDDGLITMGGNLAFAAASEIVNEDYHLTEDENEAHMKNGTWELTPLPKGERCISSGWARFIAKGYSQEFGYDYLHTYAPVASITTIRLILALACILDLELDIMDVETAYLQSDLEEKVYVKQPIGYEQYGPNGEELVCRLRKSLYGLKQSGRNWHKKIDGWFRGYGFHPSADPCDMVSTLLRIHAYT</sequence>
<organism evidence="4 5">
    <name type="scientific">Nannochloropsis gaditana</name>
    <dbReference type="NCBI Taxonomy" id="72520"/>
    <lineage>
        <taxon>Eukaryota</taxon>
        <taxon>Sar</taxon>
        <taxon>Stramenopiles</taxon>
        <taxon>Ochrophyta</taxon>
        <taxon>Eustigmatophyceae</taxon>
        <taxon>Eustigmatales</taxon>
        <taxon>Monodopsidaceae</taxon>
        <taxon>Nannochloropsis</taxon>
    </lineage>
</organism>
<dbReference type="Proteomes" id="UP000019335">
    <property type="component" value="Chromosome 12"/>
</dbReference>
<feature type="region of interest" description="Disordered" evidence="1">
    <location>
        <begin position="64"/>
        <end position="116"/>
    </location>
</feature>
<evidence type="ECO:0000259" key="3">
    <source>
        <dbReference type="Pfam" id="PF25597"/>
    </source>
</evidence>
<proteinExistence type="predicted"/>
<evidence type="ECO:0000313" key="4">
    <source>
        <dbReference type="EMBL" id="EWM24818.1"/>
    </source>
</evidence>